<dbReference type="RefSeq" id="WP_090042466.1">
    <property type="nucleotide sequence ID" value="NZ_FOKI01000029.1"/>
</dbReference>
<evidence type="ECO:0000256" key="1">
    <source>
        <dbReference type="ARBA" id="ARBA00043967"/>
    </source>
</evidence>
<dbReference type="SUPFAM" id="SSF101960">
    <property type="entry name" value="Stabilizer of iron transporter SufD"/>
    <property type="match status" value="1"/>
</dbReference>
<dbReference type="PANTHER" id="PTHR43575">
    <property type="entry name" value="PROTEIN ABCI7, CHLOROPLASTIC"/>
    <property type="match status" value="1"/>
</dbReference>
<accession>A0A1I1A4G1</accession>
<name>A0A1I1A4G1_9CLOT</name>
<dbReference type="AlphaFoldDB" id="A0A1I1A4G1"/>
<dbReference type="InterPro" id="IPR055346">
    <property type="entry name" value="Fe-S_cluster_assembly_SufBD"/>
</dbReference>
<feature type="domain" description="SUF system FeS cluster assembly SufBD core" evidence="2">
    <location>
        <begin position="110"/>
        <end position="339"/>
    </location>
</feature>
<dbReference type="InterPro" id="IPR011542">
    <property type="entry name" value="SUF_FeS_clus_asmbl_SufD"/>
</dbReference>
<dbReference type="STRING" id="84698.SAMN04488528_102930"/>
<sequence>MNSNFKNINKIPVLTYRWLNVNDVSIYGYSLPQISEFNNQIVDGVFQGNIEVINDKKMNLSQYDLDENLEFGVSKELVNLAENEKNILMLIKTKKNEEVKDIIKIKYGFNEKNNTLVDYNIIDANENSKVTIILDYFSGDNSEGFHNGLTKIFARKNSIVDVVTIQRLNNKVYNFNSTVANIEKDAKVNFINVELGGKYTVTNYKSNLVEDNSNADLSSIYVGDKDRTIDINYLTVHNAKRTESKMTVKGVLKDTSKKTFRGTIDFKKGSSKSRGEEEEFVILLDKTVKSNAVPLLLCEEDDVIGSHAASSGKIDENKLFYLMSRGFSEKEAKKLIIEASFNPILDKINDEEIKASIREDIQRRLLND</sequence>
<dbReference type="GO" id="GO:0016226">
    <property type="term" value="P:iron-sulfur cluster assembly"/>
    <property type="evidence" value="ECO:0007669"/>
    <property type="project" value="InterPro"/>
</dbReference>
<evidence type="ECO:0000259" key="2">
    <source>
        <dbReference type="Pfam" id="PF01458"/>
    </source>
</evidence>
<dbReference type="PANTHER" id="PTHR43575:SF1">
    <property type="entry name" value="PROTEIN ABCI7, CHLOROPLASTIC"/>
    <property type="match status" value="1"/>
</dbReference>
<protein>
    <submittedName>
        <fullName evidence="3">Iron-regulated ABC transporter permease protein SufD</fullName>
    </submittedName>
</protein>
<dbReference type="InterPro" id="IPR037284">
    <property type="entry name" value="SUF_FeS_clus_asmbl_SufBD_sf"/>
</dbReference>
<evidence type="ECO:0000313" key="3">
    <source>
        <dbReference type="EMBL" id="SFB32402.1"/>
    </source>
</evidence>
<evidence type="ECO:0000313" key="4">
    <source>
        <dbReference type="Proteomes" id="UP000198619"/>
    </source>
</evidence>
<dbReference type="Pfam" id="PF01458">
    <property type="entry name" value="SUFBD_core"/>
    <property type="match status" value="1"/>
</dbReference>
<dbReference type="EMBL" id="FOKI01000029">
    <property type="protein sequence ID" value="SFB32402.1"/>
    <property type="molecule type" value="Genomic_DNA"/>
</dbReference>
<dbReference type="NCBIfam" id="TIGR01981">
    <property type="entry name" value="sufD"/>
    <property type="match status" value="1"/>
</dbReference>
<dbReference type="InterPro" id="IPR000825">
    <property type="entry name" value="SUF_FeS_clus_asmbl_SufBD_core"/>
</dbReference>
<organism evidence="3 4">
    <name type="scientific">Clostridium frigidicarnis</name>
    <dbReference type="NCBI Taxonomy" id="84698"/>
    <lineage>
        <taxon>Bacteria</taxon>
        <taxon>Bacillati</taxon>
        <taxon>Bacillota</taxon>
        <taxon>Clostridia</taxon>
        <taxon>Eubacteriales</taxon>
        <taxon>Clostridiaceae</taxon>
        <taxon>Clostridium</taxon>
    </lineage>
</organism>
<proteinExistence type="inferred from homology"/>
<reference evidence="3 4" key="1">
    <citation type="submission" date="2016-10" db="EMBL/GenBank/DDBJ databases">
        <authorList>
            <person name="de Groot N.N."/>
        </authorList>
    </citation>
    <scope>NUCLEOTIDE SEQUENCE [LARGE SCALE GENOMIC DNA]</scope>
    <source>
        <strain evidence="3 4">DSM 12271</strain>
    </source>
</reference>
<keyword evidence="4" id="KW-1185">Reference proteome</keyword>
<dbReference type="OrthoDB" id="9803529at2"/>
<dbReference type="Proteomes" id="UP000198619">
    <property type="component" value="Unassembled WGS sequence"/>
</dbReference>
<gene>
    <name evidence="3" type="ORF">SAMN04488528_102930</name>
</gene>
<comment type="similarity">
    <text evidence="1">Belongs to the iron-sulfur cluster assembly SufBD family.</text>
</comment>